<evidence type="ECO:0000256" key="3">
    <source>
        <dbReference type="PROSITE-ProRule" id="PRU00169"/>
    </source>
</evidence>
<sequence>MYHIAICDDEIEFVSELEDLLKRYSGETGIELMIAEYRNGQELIENYDTTTDLIFLDIQMNKMDGLTAAGKIRELDEEVSIIFLTSLKQYALEGYQYQAVNYIIKPMKYIRLKTEMNSWIERHRHKNPYIVVQNDRGSFKVAVSKLHYVETYKRNLLLHTDDGDVICYKNMKEMEKELSLYGFFRCHVGFLVNLSFVKNVEKLDVELTSGETVYVSKPKRKKFMEVLAGYWGKML</sequence>
<dbReference type="InterPro" id="IPR001789">
    <property type="entry name" value="Sig_transdc_resp-reg_receiver"/>
</dbReference>
<dbReference type="Proteomes" id="UP000261080">
    <property type="component" value="Unassembled WGS sequence"/>
</dbReference>
<evidence type="ECO:0000256" key="1">
    <source>
        <dbReference type="ARBA" id="ARBA00018672"/>
    </source>
</evidence>
<dbReference type="InterPro" id="IPR011006">
    <property type="entry name" value="CheY-like_superfamily"/>
</dbReference>
<dbReference type="PANTHER" id="PTHR37299">
    <property type="entry name" value="TRANSCRIPTIONAL REGULATOR-RELATED"/>
    <property type="match status" value="1"/>
</dbReference>
<dbReference type="GO" id="GO:0000156">
    <property type="term" value="F:phosphorelay response regulator activity"/>
    <property type="evidence" value="ECO:0007669"/>
    <property type="project" value="InterPro"/>
</dbReference>
<dbReference type="PROSITE" id="PS50930">
    <property type="entry name" value="HTH_LYTTR"/>
    <property type="match status" value="1"/>
</dbReference>
<keyword evidence="3" id="KW-0597">Phosphoprotein</keyword>
<evidence type="ECO:0000313" key="6">
    <source>
        <dbReference type="EMBL" id="RGE86961.1"/>
    </source>
</evidence>
<name>A0A3E3K1Z3_9FIRM</name>
<keyword evidence="7" id="KW-1185">Reference proteome</keyword>
<organism evidence="6 7">
    <name type="scientific">Sellimonas intestinalis</name>
    <dbReference type="NCBI Taxonomy" id="1653434"/>
    <lineage>
        <taxon>Bacteria</taxon>
        <taxon>Bacillati</taxon>
        <taxon>Bacillota</taxon>
        <taxon>Clostridia</taxon>
        <taxon>Lachnospirales</taxon>
        <taxon>Lachnospiraceae</taxon>
        <taxon>Sellimonas</taxon>
    </lineage>
</organism>
<dbReference type="PANTHER" id="PTHR37299:SF1">
    <property type="entry name" value="STAGE 0 SPORULATION PROTEIN A HOMOLOG"/>
    <property type="match status" value="1"/>
</dbReference>
<dbReference type="InterPro" id="IPR046947">
    <property type="entry name" value="LytR-like"/>
</dbReference>
<dbReference type="SMART" id="SM00448">
    <property type="entry name" value="REC"/>
    <property type="match status" value="1"/>
</dbReference>
<accession>A0A3E3K1Z3</accession>
<feature type="domain" description="HTH LytTR-type" evidence="5">
    <location>
        <begin position="130"/>
        <end position="229"/>
    </location>
</feature>
<dbReference type="SMART" id="SM00850">
    <property type="entry name" value="LytTR"/>
    <property type="match status" value="1"/>
</dbReference>
<dbReference type="Gene3D" id="2.40.50.1020">
    <property type="entry name" value="LytTr DNA-binding domain"/>
    <property type="match status" value="1"/>
</dbReference>
<feature type="domain" description="Response regulatory" evidence="4">
    <location>
        <begin position="3"/>
        <end position="120"/>
    </location>
</feature>
<dbReference type="PROSITE" id="PS50110">
    <property type="entry name" value="RESPONSE_REGULATORY"/>
    <property type="match status" value="1"/>
</dbReference>
<dbReference type="SUPFAM" id="SSF52172">
    <property type="entry name" value="CheY-like"/>
    <property type="match status" value="1"/>
</dbReference>
<evidence type="ECO:0000259" key="4">
    <source>
        <dbReference type="PROSITE" id="PS50110"/>
    </source>
</evidence>
<gene>
    <name evidence="6" type="ORF">DW016_08405</name>
</gene>
<comment type="caution">
    <text evidence="6">The sequence shown here is derived from an EMBL/GenBank/DDBJ whole genome shotgun (WGS) entry which is preliminary data.</text>
</comment>
<dbReference type="GO" id="GO:0003677">
    <property type="term" value="F:DNA binding"/>
    <property type="evidence" value="ECO:0007669"/>
    <property type="project" value="UniProtKB-KW"/>
</dbReference>
<evidence type="ECO:0000256" key="2">
    <source>
        <dbReference type="ARBA" id="ARBA00024867"/>
    </source>
</evidence>
<protein>
    <recommendedName>
        <fullName evidence="1">Stage 0 sporulation protein A homolog</fullName>
    </recommendedName>
</protein>
<keyword evidence="6" id="KW-0238">DNA-binding</keyword>
<dbReference type="Pfam" id="PF00072">
    <property type="entry name" value="Response_reg"/>
    <property type="match status" value="1"/>
</dbReference>
<dbReference type="Gene3D" id="3.40.50.2300">
    <property type="match status" value="1"/>
</dbReference>
<evidence type="ECO:0000313" key="7">
    <source>
        <dbReference type="Proteomes" id="UP000261080"/>
    </source>
</evidence>
<dbReference type="AlphaFoldDB" id="A0A3E3K1Z3"/>
<evidence type="ECO:0000259" key="5">
    <source>
        <dbReference type="PROSITE" id="PS50930"/>
    </source>
</evidence>
<dbReference type="Pfam" id="PF04397">
    <property type="entry name" value="LytTR"/>
    <property type="match status" value="1"/>
</dbReference>
<proteinExistence type="predicted"/>
<dbReference type="OrthoDB" id="9802383at2"/>
<dbReference type="InterPro" id="IPR007492">
    <property type="entry name" value="LytTR_DNA-bd_dom"/>
</dbReference>
<reference evidence="6 7" key="1">
    <citation type="submission" date="2018-08" db="EMBL/GenBank/DDBJ databases">
        <title>A genome reference for cultivated species of the human gut microbiota.</title>
        <authorList>
            <person name="Zou Y."/>
            <person name="Xue W."/>
            <person name="Luo G."/>
        </authorList>
    </citation>
    <scope>NUCLEOTIDE SEQUENCE [LARGE SCALE GENOMIC DNA]</scope>
    <source>
        <strain evidence="6 7">AF37-2AT</strain>
    </source>
</reference>
<feature type="modified residue" description="4-aspartylphosphate" evidence="3">
    <location>
        <position position="57"/>
    </location>
</feature>
<dbReference type="EMBL" id="QVLX01000004">
    <property type="protein sequence ID" value="RGE86961.1"/>
    <property type="molecule type" value="Genomic_DNA"/>
</dbReference>
<comment type="function">
    <text evidence="2">May play the central regulatory role in sporulation. It may be an element of the effector pathway responsible for the activation of sporulation genes in response to nutritional stress. Spo0A may act in concert with spo0H (a sigma factor) to control the expression of some genes that are critical to the sporulation process.</text>
</comment>